<keyword evidence="1" id="KW-0472">Membrane</keyword>
<reference evidence="2 3" key="1">
    <citation type="submission" date="2023-10" db="EMBL/GenBank/DDBJ databases">
        <title>Chromosome-scale genome assembly provides insights into flower coloration mechanisms of Canna indica.</title>
        <authorList>
            <person name="Li C."/>
        </authorList>
    </citation>
    <scope>NUCLEOTIDE SEQUENCE [LARGE SCALE GENOMIC DNA]</scope>
    <source>
        <tissue evidence="2">Flower</tissue>
    </source>
</reference>
<keyword evidence="1" id="KW-1133">Transmembrane helix</keyword>
<feature type="transmembrane region" description="Helical" evidence="1">
    <location>
        <begin position="58"/>
        <end position="80"/>
    </location>
</feature>
<organism evidence="2 3">
    <name type="scientific">Canna indica</name>
    <name type="common">Indian-shot</name>
    <dbReference type="NCBI Taxonomy" id="4628"/>
    <lineage>
        <taxon>Eukaryota</taxon>
        <taxon>Viridiplantae</taxon>
        <taxon>Streptophyta</taxon>
        <taxon>Embryophyta</taxon>
        <taxon>Tracheophyta</taxon>
        <taxon>Spermatophyta</taxon>
        <taxon>Magnoliopsida</taxon>
        <taxon>Liliopsida</taxon>
        <taxon>Zingiberales</taxon>
        <taxon>Cannaceae</taxon>
        <taxon>Canna</taxon>
    </lineage>
</organism>
<dbReference type="EMBL" id="CP136891">
    <property type="protein sequence ID" value="WOK96807.1"/>
    <property type="molecule type" value="Genomic_DNA"/>
</dbReference>
<evidence type="ECO:0000256" key="1">
    <source>
        <dbReference type="SAM" id="Phobius"/>
    </source>
</evidence>
<dbReference type="Proteomes" id="UP001327560">
    <property type="component" value="Chromosome 2"/>
</dbReference>
<proteinExistence type="predicted"/>
<sequence>MSGCATFVRTRRRSWDDWVEQLWFWSFVHTRVFLNVACTSYRENSRFHDSALDSCMELIAVTPNCPVLCAIVLVALVLAFPSCIRLSCHVG</sequence>
<gene>
    <name evidence="2" type="ORF">Cni_G05515</name>
</gene>
<keyword evidence="3" id="KW-1185">Reference proteome</keyword>
<evidence type="ECO:0000313" key="3">
    <source>
        <dbReference type="Proteomes" id="UP001327560"/>
    </source>
</evidence>
<name>A0AAQ3JVB3_9LILI</name>
<protein>
    <submittedName>
        <fullName evidence="2">Uncharacterized protein</fullName>
    </submittedName>
</protein>
<feature type="transmembrane region" description="Helical" evidence="1">
    <location>
        <begin position="22"/>
        <end position="38"/>
    </location>
</feature>
<accession>A0AAQ3JVB3</accession>
<evidence type="ECO:0000313" key="2">
    <source>
        <dbReference type="EMBL" id="WOK96807.1"/>
    </source>
</evidence>
<keyword evidence="1" id="KW-0812">Transmembrane</keyword>
<dbReference type="AlphaFoldDB" id="A0AAQ3JVB3"/>